<feature type="region of interest" description="Disordered" evidence="5">
    <location>
        <begin position="366"/>
        <end position="388"/>
    </location>
</feature>
<dbReference type="PANTHER" id="PTHR46134">
    <property type="entry name" value="DRONGO, ISOFORM F"/>
    <property type="match status" value="1"/>
</dbReference>
<proteinExistence type="predicted"/>
<keyword evidence="4" id="KW-0862">Zinc</keyword>
<dbReference type="Pfam" id="PF01412">
    <property type="entry name" value="ArfGap"/>
    <property type="match status" value="1"/>
</dbReference>
<feature type="region of interest" description="Disordered" evidence="5">
    <location>
        <begin position="306"/>
        <end position="334"/>
    </location>
</feature>
<keyword evidence="2" id="KW-0677">Repeat</keyword>
<dbReference type="GO" id="GO:0005737">
    <property type="term" value="C:cytoplasm"/>
    <property type="evidence" value="ECO:0007669"/>
    <property type="project" value="TreeGrafter"/>
</dbReference>
<evidence type="ECO:0000259" key="6">
    <source>
        <dbReference type="SMART" id="SM00105"/>
    </source>
</evidence>
<feature type="compositionally biased region" description="Low complexity" evidence="5">
    <location>
        <begin position="161"/>
        <end position="170"/>
    </location>
</feature>
<reference evidence="7" key="1">
    <citation type="journal article" date="2023" name="Mol. Biol. Evol.">
        <title>Third-Generation Sequencing Reveals the Adaptive Role of the Epigenome in Three Deep-Sea Polychaetes.</title>
        <authorList>
            <person name="Perez M."/>
            <person name="Aroh O."/>
            <person name="Sun Y."/>
            <person name="Lan Y."/>
            <person name="Juniper S.K."/>
            <person name="Young C.R."/>
            <person name="Angers B."/>
            <person name="Qian P.Y."/>
        </authorList>
    </citation>
    <scope>NUCLEOTIDE SEQUENCE</scope>
    <source>
        <strain evidence="7">R07B-5</strain>
    </source>
</reference>
<dbReference type="InterPro" id="IPR037278">
    <property type="entry name" value="ARFGAP/RecO"/>
</dbReference>
<dbReference type="EMBL" id="JAODUO010000993">
    <property type="protein sequence ID" value="KAK2172105.1"/>
    <property type="molecule type" value="Genomic_DNA"/>
</dbReference>
<feature type="compositionally biased region" description="Gly residues" evidence="5">
    <location>
        <begin position="308"/>
        <end position="329"/>
    </location>
</feature>
<keyword evidence="1" id="KW-0479">Metal-binding</keyword>
<dbReference type="Gene3D" id="1.10.220.150">
    <property type="entry name" value="Arf GTPase activating protein"/>
    <property type="match status" value="1"/>
</dbReference>
<evidence type="ECO:0000256" key="5">
    <source>
        <dbReference type="SAM" id="MobiDB-lite"/>
    </source>
</evidence>
<feature type="compositionally biased region" description="Low complexity" evidence="5">
    <location>
        <begin position="196"/>
        <end position="209"/>
    </location>
</feature>
<feature type="region of interest" description="Disordered" evidence="5">
    <location>
        <begin position="151"/>
        <end position="210"/>
    </location>
</feature>
<dbReference type="GO" id="GO:0016020">
    <property type="term" value="C:membrane"/>
    <property type="evidence" value="ECO:0007669"/>
    <property type="project" value="TreeGrafter"/>
</dbReference>
<accession>A0AAD9NJA1</accession>
<evidence type="ECO:0000256" key="2">
    <source>
        <dbReference type="ARBA" id="ARBA00022737"/>
    </source>
</evidence>
<sequence>MASNKRKQDEKHLKMLRERGLNPPHRVKSISMMSFTPEEMDYLSCHGNDLCRRVWLGLHDARSHTEPDSKDELKVRDFMAAKYEKKRWYVAPTDSMLGEARKQNTIPEKKPDQTRPLRTLGGHIPNLIVQSSQVSDSSVIYLIVQFSQAPRTVTAPPPPVQASAVQHAKPVAPPAQAPQRSTTMDLLGDLGGDPFAGPTPASVPASASAGAGGGGFADFANFDGGMSQPAMTSQAMGPGLTPVASSVMTVPPSDGGFGAFSSSPMSTTTTSSAHVAPPSGGDKYAALADLDSVFGATSSSLPVNWDSGFGGGGQESWAGGGGGGAGGVPSNGVTASTPATVSNPFGVTSSAAFSQPGHQVANPFMAPQAAPGYPQGAPQPPPYGQYGQSMPVGYPVSAASMPPNCPNTGFPAPQYAASPVGQFQNGGVAAPAPSAGAWGAFGGGFAPAGMMPAAQGQYQKPGMPGPQPGVGAPMPGQQQFGATPAVSGWGGQPGAGNPFMNVAGQQAVPPRGSSTNPFL</sequence>
<comment type="caution">
    <text evidence="7">The sequence shown here is derived from an EMBL/GenBank/DDBJ whole genome shotgun (WGS) entry which is preliminary data.</text>
</comment>
<evidence type="ECO:0000313" key="7">
    <source>
        <dbReference type="EMBL" id="KAK2172105.1"/>
    </source>
</evidence>
<gene>
    <name evidence="7" type="ORF">NP493_992g03044</name>
</gene>
<organism evidence="7 8">
    <name type="scientific">Ridgeia piscesae</name>
    <name type="common">Tubeworm</name>
    <dbReference type="NCBI Taxonomy" id="27915"/>
    <lineage>
        <taxon>Eukaryota</taxon>
        <taxon>Metazoa</taxon>
        <taxon>Spiralia</taxon>
        <taxon>Lophotrochozoa</taxon>
        <taxon>Annelida</taxon>
        <taxon>Polychaeta</taxon>
        <taxon>Sedentaria</taxon>
        <taxon>Canalipalpata</taxon>
        <taxon>Sabellida</taxon>
        <taxon>Siboglinidae</taxon>
        <taxon>Ridgeia</taxon>
    </lineage>
</organism>
<dbReference type="GO" id="GO:0005096">
    <property type="term" value="F:GTPase activator activity"/>
    <property type="evidence" value="ECO:0007669"/>
    <property type="project" value="InterPro"/>
</dbReference>
<dbReference type="InterPro" id="IPR052248">
    <property type="entry name" value="Arf-GAP_FG-repeat_protein"/>
</dbReference>
<feature type="region of interest" description="Disordered" evidence="5">
    <location>
        <begin position="258"/>
        <end position="277"/>
    </location>
</feature>
<feature type="domain" description="Arf-GAP" evidence="6">
    <location>
        <begin position="10"/>
        <end position="97"/>
    </location>
</feature>
<feature type="compositionally biased region" description="Low complexity" evidence="5">
    <location>
        <begin position="261"/>
        <end position="272"/>
    </location>
</feature>
<evidence type="ECO:0000256" key="4">
    <source>
        <dbReference type="ARBA" id="ARBA00022833"/>
    </source>
</evidence>
<dbReference type="SMART" id="SM00105">
    <property type="entry name" value="ArfGap"/>
    <property type="match status" value="1"/>
</dbReference>
<evidence type="ECO:0000313" key="8">
    <source>
        <dbReference type="Proteomes" id="UP001209878"/>
    </source>
</evidence>
<name>A0AAD9NJA1_RIDPI</name>
<dbReference type="InterPro" id="IPR001164">
    <property type="entry name" value="ArfGAP_dom"/>
</dbReference>
<feature type="compositionally biased region" description="Low complexity" evidence="5">
    <location>
        <begin position="366"/>
        <end position="376"/>
    </location>
</feature>
<evidence type="ECO:0000256" key="1">
    <source>
        <dbReference type="ARBA" id="ARBA00022723"/>
    </source>
</evidence>
<dbReference type="InterPro" id="IPR038508">
    <property type="entry name" value="ArfGAP_dom_sf"/>
</dbReference>
<feature type="region of interest" description="Disordered" evidence="5">
    <location>
        <begin position="490"/>
        <end position="519"/>
    </location>
</feature>
<protein>
    <recommendedName>
        <fullName evidence="6">Arf-GAP domain-containing protein</fullName>
    </recommendedName>
</protein>
<dbReference type="AlphaFoldDB" id="A0AAD9NJA1"/>
<dbReference type="Proteomes" id="UP001209878">
    <property type="component" value="Unassembled WGS sequence"/>
</dbReference>
<dbReference type="SUPFAM" id="SSF57863">
    <property type="entry name" value="ArfGap/RecO-like zinc finger"/>
    <property type="match status" value="1"/>
</dbReference>
<keyword evidence="3" id="KW-0863">Zinc-finger</keyword>
<keyword evidence="8" id="KW-1185">Reference proteome</keyword>
<evidence type="ECO:0000256" key="3">
    <source>
        <dbReference type="ARBA" id="ARBA00022771"/>
    </source>
</evidence>
<dbReference type="GO" id="GO:0008270">
    <property type="term" value="F:zinc ion binding"/>
    <property type="evidence" value="ECO:0007669"/>
    <property type="project" value="UniProtKB-KW"/>
</dbReference>
<dbReference type="PANTHER" id="PTHR46134:SF3">
    <property type="entry name" value="ARFGAP WITH FG REPEATS 1"/>
    <property type="match status" value="1"/>
</dbReference>